<evidence type="ECO:0000256" key="4">
    <source>
        <dbReference type="ARBA" id="ARBA00023157"/>
    </source>
</evidence>
<accession>A0A8B7D145</accession>
<reference evidence="8" key="2">
    <citation type="submission" date="2025-08" db="UniProtKB">
        <authorList>
            <consortium name="RefSeq"/>
        </authorList>
    </citation>
    <scope>IDENTIFICATION</scope>
    <source>
        <tissue evidence="8">Young leaves</tissue>
    </source>
</reference>
<dbReference type="AlphaFoldDB" id="A0A8B7D145"/>
<dbReference type="InterPro" id="IPR036249">
    <property type="entry name" value="Thioredoxin-like_sf"/>
</dbReference>
<gene>
    <name evidence="8" type="primary">LOC103722334</name>
</gene>
<name>A0A8B7D145_PHODC</name>
<dbReference type="PRINTS" id="PR00421">
    <property type="entry name" value="THIOREDOXIN"/>
</dbReference>
<keyword evidence="5" id="KW-0676">Redox-active center</keyword>
<dbReference type="OrthoDB" id="19690at2759"/>
<dbReference type="KEGG" id="pda:103722334"/>
<protein>
    <submittedName>
        <fullName evidence="8">Thioredoxin X, chloroplastic</fullName>
    </submittedName>
</protein>
<dbReference type="RefSeq" id="XP_008811076.2">
    <property type="nucleotide sequence ID" value="XM_008812854.4"/>
</dbReference>
<keyword evidence="7" id="KW-1185">Reference proteome</keyword>
<dbReference type="PANTHER" id="PTHR45663:SF22">
    <property type="entry name" value="THIOREDOXIN X, CHLOROPLASTIC"/>
    <property type="match status" value="1"/>
</dbReference>
<proteinExistence type="predicted"/>
<reference evidence="7" key="1">
    <citation type="journal article" date="2019" name="Nat. Commun.">
        <title>Genome-wide association mapping of date palm fruit traits.</title>
        <authorList>
            <person name="Hazzouri K.M."/>
            <person name="Gros-Balthazard M."/>
            <person name="Flowers J.M."/>
            <person name="Copetti D."/>
            <person name="Lemansour A."/>
            <person name="Lebrun M."/>
            <person name="Masmoudi K."/>
            <person name="Ferrand S."/>
            <person name="Dhar M.I."/>
            <person name="Fresquez Z.A."/>
            <person name="Rosas U."/>
            <person name="Zhang J."/>
            <person name="Talag J."/>
            <person name="Lee S."/>
            <person name="Kudrna D."/>
            <person name="Powell R.F."/>
            <person name="Leitch I.J."/>
            <person name="Krueger R.R."/>
            <person name="Wing R.A."/>
            <person name="Amiri K.M.A."/>
            <person name="Purugganan M.D."/>
        </authorList>
    </citation>
    <scope>NUCLEOTIDE SEQUENCE [LARGE SCALE GENOMIC DNA]</scope>
    <source>
        <strain evidence="7">cv. Khalas</strain>
    </source>
</reference>
<dbReference type="GO" id="GO:0015035">
    <property type="term" value="F:protein-disulfide reductase activity"/>
    <property type="evidence" value="ECO:0007669"/>
    <property type="project" value="InterPro"/>
</dbReference>
<keyword evidence="3" id="KW-0249">Electron transport</keyword>
<feature type="domain" description="Thioredoxin" evidence="6">
    <location>
        <begin position="62"/>
        <end position="180"/>
    </location>
</feature>
<dbReference type="Gene3D" id="3.40.30.10">
    <property type="entry name" value="Glutaredoxin"/>
    <property type="match status" value="1"/>
</dbReference>
<dbReference type="CDD" id="cd02947">
    <property type="entry name" value="TRX_family"/>
    <property type="match status" value="1"/>
</dbReference>
<evidence type="ECO:0000256" key="1">
    <source>
        <dbReference type="ARBA" id="ARBA00022448"/>
    </source>
</evidence>
<dbReference type="FunFam" id="3.40.30.10:FF:000001">
    <property type="entry name" value="Thioredoxin"/>
    <property type="match status" value="1"/>
</dbReference>
<evidence type="ECO:0000256" key="3">
    <source>
        <dbReference type="ARBA" id="ARBA00022982"/>
    </source>
</evidence>
<dbReference type="Proteomes" id="UP000228380">
    <property type="component" value="Chromosome 18"/>
</dbReference>
<evidence type="ECO:0000313" key="7">
    <source>
        <dbReference type="Proteomes" id="UP000228380"/>
    </source>
</evidence>
<keyword evidence="2" id="KW-0809">Transit peptide</keyword>
<keyword evidence="1" id="KW-0813">Transport</keyword>
<dbReference type="GO" id="GO:0005737">
    <property type="term" value="C:cytoplasm"/>
    <property type="evidence" value="ECO:0007669"/>
    <property type="project" value="TreeGrafter"/>
</dbReference>
<dbReference type="Pfam" id="PF00085">
    <property type="entry name" value="Thioredoxin"/>
    <property type="match status" value="1"/>
</dbReference>
<evidence type="ECO:0000256" key="2">
    <source>
        <dbReference type="ARBA" id="ARBA00022946"/>
    </source>
</evidence>
<evidence type="ECO:0000259" key="6">
    <source>
        <dbReference type="PROSITE" id="PS51352"/>
    </source>
</evidence>
<sequence>MATSFLNPTPSSLRLSSVSSSSSAAARALSPPSSHRFHLGRSPPSRTLQRAWFAGHLRSPPLPAGRLAVRCGAVKMIGQSEFAAEVLGSDVPVLVDFVADWCGPCRLIGPVVEWASEEYEGRLKVVKIDHDANPELIEEYKVYGLPTLIFFKNGQEVPESRREGAITKVKLKEYLDSLLGSTTVV</sequence>
<keyword evidence="4" id="KW-1015">Disulfide bond</keyword>
<dbReference type="InterPro" id="IPR005746">
    <property type="entry name" value="Thioredoxin"/>
</dbReference>
<evidence type="ECO:0000256" key="5">
    <source>
        <dbReference type="ARBA" id="ARBA00023284"/>
    </source>
</evidence>
<dbReference type="SUPFAM" id="SSF52833">
    <property type="entry name" value="Thioredoxin-like"/>
    <property type="match status" value="1"/>
</dbReference>
<dbReference type="InterPro" id="IPR013766">
    <property type="entry name" value="Thioredoxin_domain"/>
</dbReference>
<dbReference type="PROSITE" id="PS51352">
    <property type="entry name" value="THIOREDOXIN_2"/>
    <property type="match status" value="1"/>
</dbReference>
<organism evidence="7 8">
    <name type="scientific">Phoenix dactylifera</name>
    <name type="common">Date palm</name>
    <dbReference type="NCBI Taxonomy" id="42345"/>
    <lineage>
        <taxon>Eukaryota</taxon>
        <taxon>Viridiplantae</taxon>
        <taxon>Streptophyta</taxon>
        <taxon>Embryophyta</taxon>
        <taxon>Tracheophyta</taxon>
        <taxon>Spermatophyta</taxon>
        <taxon>Magnoliopsida</taxon>
        <taxon>Liliopsida</taxon>
        <taxon>Arecaceae</taxon>
        <taxon>Coryphoideae</taxon>
        <taxon>Phoeniceae</taxon>
        <taxon>Phoenix</taxon>
    </lineage>
</organism>
<dbReference type="PANTHER" id="PTHR45663">
    <property type="entry name" value="GEO12009P1"/>
    <property type="match status" value="1"/>
</dbReference>
<dbReference type="GeneID" id="103722334"/>
<dbReference type="NCBIfam" id="TIGR01068">
    <property type="entry name" value="thioredoxin"/>
    <property type="match status" value="1"/>
</dbReference>
<evidence type="ECO:0000313" key="8">
    <source>
        <dbReference type="RefSeq" id="XP_008811076.2"/>
    </source>
</evidence>